<dbReference type="NCBIfam" id="NF000840">
    <property type="entry name" value="PRK00071.1-3"/>
    <property type="match status" value="1"/>
</dbReference>
<reference evidence="12 13" key="1">
    <citation type="submission" date="2020-08" db="EMBL/GenBank/DDBJ databases">
        <title>Cohnella phylogeny.</title>
        <authorList>
            <person name="Dunlap C."/>
        </authorList>
    </citation>
    <scope>NUCLEOTIDE SEQUENCE [LARGE SCALE GENOMIC DNA]</scope>
    <source>
        <strain evidence="12 13">DSM 28246</strain>
    </source>
</reference>
<evidence type="ECO:0000256" key="9">
    <source>
        <dbReference type="ARBA" id="ARBA00048721"/>
    </source>
</evidence>
<evidence type="ECO:0000259" key="11">
    <source>
        <dbReference type="Pfam" id="PF01467"/>
    </source>
</evidence>
<comment type="similarity">
    <text evidence="10">Belongs to the NadD family.</text>
</comment>
<dbReference type="Proteomes" id="UP000547209">
    <property type="component" value="Unassembled WGS sequence"/>
</dbReference>
<dbReference type="EMBL" id="JACJVP010000042">
    <property type="protein sequence ID" value="MBB6673938.1"/>
    <property type="molecule type" value="Genomic_DNA"/>
</dbReference>
<keyword evidence="5 10" id="KW-0548">Nucleotidyltransferase</keyword>
<dbReference type="SUPFAM" id="SSF52374">
    <property type="entry name" value="Nucleotidylyl transferase"/>
    <property type="match status" value="1"/>
</dbReference>
<evidence type="ECO:0000256" key="5">
    <source>
        <dbReference type="ARBA" id="ARBA00022695"/>
    </source>
</evidence>
<dbReference type="InterPro" id="IPR014729">
    <property type="entry name" value="Rossmann-like_a/b/a_fold"/>
</dbReference>
<dbReference type="AlphaFoldDB" id="A0A7X0RUH0"/>
<dbReference type="Pfam" id="PF01467">
    <property type="entry name" value="CTP_transf_like"/>
    <property type="match status" value="1"/>
</dbReference>
<dbReference type="GO" id="GO:0005524">
    <property type="term" value="F:ATP binding"/>
    <property type="evidence" value="ECO:0007669"/>
    <property type="project" value="UniProtKB-KW"/>
</dbReference>
<dbReference type="GO" id="GO:0009435">
    <property type="term" value="P:NAD+ biosynthetic process"/>
    <property type="evidence" value="ECO:0007669"/>
    <property type="project" value="UniProtKB-UniRule"/>
</dbReference>
<comment type="caution">
    <text evidence="12">The sequence shown here is derived from an EMBL/GenBank/DDBJ whole genome shotgun (WGS) entry which is preliminary data.</text>
</comment>
<sequence length="195" mass="22013">MRRTGLMGGTFDPIHLGHLLAADAAREAANLAEVWFVPTSVPAHKPQPGASGAERREMVETAIRGIPYFRVETSELNREGVSYTIDTVTELQNAHPDREFYWIVGADMRNSLPTWRRIEELARRVSFICLERPGEPDDAAVLPAFLQPKLLRAAMPPIGISSTDIRGRRREGRSIRFMVPEAVREYIERKGLYES</sequence>
<accession>A0A7X0RUH0</accession>
<keyword evidence="13" id="KW-1185">Reference proteome</keyword>
<dbReference type="UniPathway" id="UPA00253">
    <property type="reaction ID" value="UER00332"/>
</dbReference>
<evidence type="ECO:0000256" key="3">
    <source>
        <dbReference type="ARBA" id="ARBA00022642"/>
    </source>
</evidence>
<feature type="domain" description="Cytidyltransferase-like" evidence="11">
    <location>
        <begin position="6"/>
        <end position="168"/>
    </location>
</feature>
<dbReference type="CDD" id="cd02165">
    <property type="entry name" value="NMNAT"/>
    <property type="match status" value="1"/>
</dbReference>
<evidence type="ECO:0000256" key="7">
    <source>
        <dbReference type="ARBA" id="ARBA00022840"/>
    </source>
</evidence>
<evidence type="ECO:0000256" key="1">
    <source>
        <dbReference type="ARBA" id="ARBA00002324"/>
    </source>
</evidence>
<dbReference type="PANTHER" id="PTHR39321:SF3">
    <property type="entry name" value="PHOSPHOPANTETHEINE ADENYLYLTRANSFERASE"/>
    <property type="match status" value="1"/>
</dbReference>
<evidence type="ECO:0000256" key="10">
    <source>
        <dbReference type="HAMAP-Rule" id="MF_00244"/>
    </source>
</evidence>
<dbReference type="GO" id="GO:0004515">
    <property type="term" value="F:nicotinate-nucleotide adenylyltransferase activity"/>
    <property type="evidence" value="ECO:0007669"/>
    <property type="project" value="UniProtKB-UniRule"/>
</dbReference>
<dbReference type="NCBIfam" id="TIGR00482">
    <property type="entry name" value="nicotinate (nicotinamide) nucleotide adenylyltransferase"/>
    <property type="match status" value="1"/>
</dbReference>
<dbReference type="NCBIfam" id="TIGR00125">
    <property type="entry name" value="cyt_tran_rel"/>
    <property type="match status" value="1"/>
</dbReference>
<keyword evidence="3 10" id="KW-0662">Pyridine nucleotide biosynthesis</keyword>
<protein>
    <recommendedName>
        <fullName evidence="10">Probable nicotinate-nucleotide adenylyltransferase</fullName>
        <ecNumber evidence="10">2.7.7.18</ecNumber>
    </recommendedName>
    <alternativeName>
        <fullName evidence="10">Deamido-NAD(+) diphosphorylase</fullName>
    </alternativeName>
    <alternativeName>
        <fullName evidence="10">Deamido-NAD(+) pyrophosphorylase</fullName>
    </alternativeName>
    <alternativeName>
        <fullName evidence="10">Nicotinate mononucleotide adenylyltransferase</fullName>
        <shortName evidence="10">NaMN adenylyltransferase</shortName>
    </alternativeName>
</protein>
<keyword evidence="6 10" id="KW-0547">Nucleotide-binding</keyword>
<evidence type="ECO:0000256" key="6">
    <source>
        <dbReference type="ARBA" id="ARBA00022741"/>
    </source>
</evidence>
<evidence type="ECO:0000256" key="2">
    <source>
        <dbReference type="ARBA" id="ARBA00005019"/>
    </source>
</evidence>
<comment type="function">
    <text evidence="1 10">Catalyzes the reversible adenylation of nicotinate mononucleotide (NaMN) to nicotinic acid adenine dinucleotide (NaAD).</text>
</comment>
<proteinExistence type="inferred from homology"/>
<dbReference type="InterPro" id="IPR004821">
    <property type="entry name" value="Cyt_trans-like"/>
</dbReference>
<name>A0A7X0RUH0_9BACL</name>
<dbReference type="PANTHER" id="PTHR39321">
    <property type="entry name" value="NICOTINATE-NUCLEOTIDE ADENYLYLTRANSFERASE-RELATED"/>
    <property type="match status" value="1"/>
</dbReference>
<evidence type="ECO:0000256" key="4">
    <source>
        <dbReference type="ARBA" id="ARBA00022679"/>
    </source>
</evidence>
<keyword evidence="4 10" id="KW-0808">Transferase</keyword>
<dbReference type="RefSeq" id="WP_185671838.1">
    <property type="nucleotide sequence ID" value="NZ_JACJVP010000042.1"/>
</dbReference>
<dbReference type="InterPro" id="IPR005248">
    <property type="entry name" value="NadD/NMNAT"/>
</dbReference>
<comment type="catalytic activity">
    <reaction evidence="9 10">
        <text>nicotinate beta-D-ribonucleotide + ATP + H(+) = deamido-NAD(+) + diphosphate</text>
        <dbReference type="Rhea" id="RHEA:22860"/>
        <dbReference type="ChEBI" id="CHEBI:15378"/>
        <dbReference type="ChEBI" id="CHEBI:30616"/>
        <dbReference type="ChEBI" id="CHEBI:33019"/>
        <dbReference type="ChEBI" id="CHEBI:57502"/>
        <dbReference type="ChEBI" id="CHEBI:58437"/>
        <dbReference type="EC" id="2.7.7.18"/>
    </reaction>
</comment>
<organism evidence="12 13">
    <name type="scientific">Cohnella nanjingensis</name>
    <dbReference type="NCBI Taxonomy" id="1387779"/>
    <lineage>
        <taxon>Bacteria</taxon>
        <taxon>Bacillati</taxon>
        <taxon>Bacillota</taxon>
        <taxon>Bacilli</taxon>
        <taxon>Bacillales</taxon>
        <taxon>Paenibacillaceae</taxon>
        <taxon>Cohnella</taxon>
    </lineage>
</organism>
<gene>
    <name evidence="10" type="primary">nadD</name>
    <name evidence="12" type="ORF">H7C19_24955</name>
</gene>
<keyword evidence="7 10" id="KW-0067">ATP-binding</keyword>
<evidence type="ECO:0000313" key="12">
    <source>
        <dbReference type="EMBL" id="MBB6673938.1"/>
    </source>
</evidence>
<comment type="pathway">
    <text evidence="2 10">Cofactor biosynthesis; NAD(+) biosynthesis; deamido-NAD(+) from nicotinate D-ribonucleotide: step 1/1.</text>
</comment>
<keyword evidence="8 10" id="KW-0520">NAD</keyword>
<dbReference type="HAMAP" id="MF_00244">
    <property type="entry name" value="NaMN_adenylyltr"/>
    <property type="match status" value="1"/>
</dbReference>
<evidence type="ECO:0000313" key="13">
    <source>
        <dbReference type="Proteomes" id="UP000547209"/>
    </source>
</evidence>
<evidence type="ECO:0000256" key="8">
    <source>
        <dbReference type="ARBA" id="ARBA00023027"/>
    </source>
</evidence>
<dbReference type="Gene3D" id="3.40.50.620">
    <property type="entry name" value="HUPs"/>
    <property type="match status" value="1"/>
</dbReference>
<dbReference type="EC" id="2.7.7.18" evidence="10"/>